<dbReference type="PANTHER" id="PTHR33434">
    <property type="entry name" value="DEGV DOMAIN-CONTAINING PROTEIN DR_1986-RELATED"/>
    <property type="match status" value="1"/>
</dbReference>
<evidence type="ECO:0000313" key="2">
    <source>
        <dbReference type="EMBL" id="KPJ68948.1"/>
    </source>
</evidence>
<dbReference type="AlphaFoldDB" id="A0A0S7Y2X0"/>
<gene>
    <name evidence="2" type="ORF">AMJ44_04930</name>
</gene>
<dbReference type="Gene3D" id="1.25.40.340">
    <property type="match status" value="1"/>
</dbReference>
<dbReference type="EMBL" id="LIZX01000035">
    <property type="protein sequence ID" value="KPJ68948.1"/>
    <property type="molecule type" value="Genomic_DNA"/>
</dbReference>
<name>A0A0S7Y2X0_UNCSA</name>
<comment type="caution">
    <text evidence="2">The sequence shown here is derived from an EMBL/GenBank/DDBJ whole genome shotgun (WGS) entry which is preliminary data.</text>
</comment>
<evidence type="ECO:0000259" key="1">
    <source>
        <dbReference type="PROSITE" id="PS51480"/>
    </source>
</evidence>
<dbReference type="GO" id="GO:0006071">
    <property type="term" value="P:glycerol metabolic process"/>
    <property type="evidence" value="ECO:0007669"/>
    <property type="project" value="InterPro"/>
</dbReference>
<dbReference type="GO" id="GO:0004371">
    <property type="term" value="F:glycerone kinase activity"/>
    <property type="evidence" value="ECO:0007669"/>
    <property type="project" value="InterPro"/>
</dbReference>
<dbReference type="Proteomes" id="UP000051861">
    <property type="component" value="Unassembled WGS sequence"/>
</dbReference>
<dbReference type="InterPro" id="IPR004007">
    <property type="entry name" value="DhaL_dom"/>
</dbReference>
<proteinExistence type="predicted"/>
<protein>
    <recommendedName>
        <fullName evidence="1">DhaL domain-containing protein</fullName>
    </recommendedName>
</protein>
<dbReference type="Pfam" id="PF02734">
    <property type="entry name" value="Dak2"/>
    <property type="match status" value="1"/>
</dbReference>
<dbReference type="PANTHER" id="PTHR33434:SF8">
    <property type="entry name" value="DEGV DOMAIN-CONTAINING PROTEIN SPR1019"/>
    <property type="match status" value="1"/>
</dbReference>
<organism evidence="2 3">
    <name type="scientific">candidate division WOR-1 bacterium DG_54_3</name>
    <dbReference type="NCBI Taxonomy" id="1703775"/>
    <lineage>
        <taxon>Bacteria</taxon>
        <taxon>Bacillati</taxon>
        <taxon>Saganbacteria</taxon>
    </lineage>
</organism>
<feature type="domain" description="DhaL" evidence="1">
    <location>
        <begin position="15"/>
        <end position="108"/>
    </location>
</feature>
<evidence type="ECO:0000313" key="3">
    <source>
        <dbReference type="Proteomes" id="UP000051861"/>
    </source>
</evidence>
<dbReference type="InterPro" id="IPR036117">
    <property type="entry name" value="DhaL_dom_sf"/>
</dbReference>
<sequence length="108" mass="12242">MKKSHVIQVRYLDGLRYQRAVLAGLREIISHEKELNRINVFPIPDKDTGSNLRKTFTPIIEKFPLWETSINETSRSVAEVAIDYALGYSGIIFAQFLSGFAEGCHQSV</sequence>
<dbReference type="SUPFAM" id="SSF101473">
    <property type="entry name" value="DhaL-like"/>
    <property type="match status" value="1"/>
</dbReference>
<reference evidence="2 3" key="1">
    <citation type="journal article" date="2015" name="Microbiome">
        <title>Genomic resolution of linkages in carbon, nitrogen, and sulfur cycling among widespread estuary sediment bacteria.</title>
        <authorList>
            <person name="Baker B.J."/>
            <person name="Lazar C.S."/>
            <person name="Teske A.P."/>
            <person name="Dick G.J."/>
        </authorList>
    </citation>
    <scope>NUCLEOTIDE SEQUENCE [LARGE SCALE GENOMIC DNA]</scope>
    <source>
        <strain evidence="2">DG_54_3</strain>
    </source>
</reference>
<dbReference type="InterPro" id="IPR050270">
    <property type="entry name" value="DegV_domain_contain"/>
</dbReference>
<dbReference type="PROSITE" id="PS51480">
    <property type="entry name" value="DHAL"/>
    <property type="match status" value="1"/>
</dbReference>
<accession>A0A0S7Y2X0</accession>